<dbReference type="InterPro" id="IPR007096">
    <property type="entry name" value="RNA-dir_Rpol_cat_phage"/>
</dbReference>
<dbReference type="GO" id="GO:0046872">
    <property type="term" value="F:metal ion binding"/>
    <property type="evidence" value="ECO:0007669"/>
    <property type="project" value="UniProtKB-KW"/>
</dbReference>
<keyword evidence="4" id="KW-0548">Nucleotidyltransferase</keyword>
<evidence type="ECO:0000313" key="11">
    <source>
        <dbReference type="EMBL" id="QDH90542.1"/>
    </source>
</evidence>
<dbReference type="GO" id="GO:0003968">
    <property type="term" value="F:RNA-directed RNA polymerase activity"/>
    <property type="evidence" value="ECO:0007669"/>
    <property type="project" value="UniProtKB-KW"/>
</dbReference>
<evidence type="ECO:0000256" key="4">
    <source>
        <dbReference type="ARBA" id="ARBA00022695"/>
    </source>
</evidence>
<accession>A0A514DAA2</accession>
<keyword evidence="6" id="KW-0693">Viral RNA replication</keyword>
<keyword evidence="5" id="KW-0547">Nucleotide-binding</keyword>
<comment type="cofactor">
    <cofactor evidence="9">
        <name>Mg(2+)</name>
        <dbReference type="ChEBI" id="CHEBI:18420"/>
    </cofactor>
    <text evidence="9">Binds 2 Mg(2+) per subunit.</text>
</comment>
<evidence type="ECO:0000256" key="3">
    <source>
        <dbReference type="ARBA" id="ARBA00022679"/>
    </source>
</evidence>
<evidence type="ECO:0000256" key="2">
    <source>
        <dbReference type="ARBA" id="ARBA00022484"/>
    </source>
</evidence>
<dbReference type="PROSITE" id="PS50522">
    <property type="entry name" value="RDRP_PHAGE"/>
    <property type="match status" value="1"/>
</dbReference>
<evidence type="ECO:0000256" key="8">
    <source>
        <dbReference type="ARBA" id="ARBA00048744"/>
    </source>
</evidence>
<evidence type="ECO:0000256" key="7">
    <source>
        <dbReference type="ARBA" id="ARBA00030248"/>
    </source>
</evidence>
<reference evidence="11" key="1">
    <citation type="submission" date="2019-05" db="EMBL/GenBank/DDBJ databases">
        <title>Metatranscriptomic reconstruction reveals RNA viruses with the potential to shape carbon cycling in soil.</title>
        <authorList>
            <person name="Starr E.P."/>
            <person name="Nuccio E."/>
            <person name="Pett-Ridge J."/>
            <person name="Banfield J.F."/>
            <person name="Firestone M.K."/>
        </authorList>
    </citation>
    <scope>NUCLEOTIDE SEQUENCE</scope>
    <source>
        <strain evidence="11">H4_Bulk_46_scaffold_325</strain>
    </source>
</reference>
<evidence type="ECO:0000259" key="10">
    <source>
        <dbReference type="PROSITE" id="PS50522"/>
    </source>
</evidence>
<protein>
    <recommendedName>
        <fullName evidence="1">RNA-directed RNA polymerase</fullName>
        <ecNumber evidence="1">2.7.7.48</ecNumber>
    </recommendedName>
    <alternativeName>
        <fullName evidence="7">RNA replicase beta chain</fullName>
    </alternativeName>
</protein>
<organism evidence="11">
    <name type="scientific">Leviviridae sp</name>
    <dbReference type="NCBI Taxonomy" id="2027243"/>
    <lineage>
        <taxon>Viruses</taxon>
        <taxon>Riboviria</taxon>
        <taxon>Orthornavirae</taxon>
        <taxon>Lenarviricota</taxon>
        <taxon>Leviviricetes</taxon>
        <taxon>Norzivirales</taxon>
        <taxon>Fiersviridae</taxon>
    </lineage>
</organism>
<evidence type="ECO:0000256" key="5">
    <source>
        <dbReference type="ARBA" id="ARBA00022741"/>
    </source>
</evidence>
<proteinExistence type="predicted"/>
<dbReference type="EMBL" id="MN035605">
    <property type="protein sequence ID" value="QDH90542.1"/>
    <property type="molecule type" value="Genomic_RNA"/>
</dbReference>
<keyword evidence="3" id="KW-0808">Transferase</keyword>
<dbReference type="EC" id="2.7.7.48" evidence="1"/>
<evidence type="ECO:0000256" key="6">
    <source>
        <dbReference type="ARBA" id="ARBA00022953"/>
    </source>
</evidence>
<keyword evidence="2 11" id="KW-0696">RNA-directed RNA polymerase</keyword>
<feature type="domain" description="RdRp catalytic" evidence="10">
    <location>
        <begin position="397"/>
        <end position="543"/>
    </location>
</feature>
<dbReference type="Pfam" id="PF03431">
    <property type="entry name" value="RNA_replicase_B"/>
    <property type="match status" value="1"/>
</dbReference>
<comment type="catalytic activity">
    <reaction evidence="8">
        <text>RNA(n) + a ribonucleoside 5'-triphosphate = RNA(n+1) + diphosphate</text>
        <dbReference type="Rhea" id="RHEA:21248"/>
        <dbReference type="Rhea" id="RHEA-COMP:14527"/>
        <dbReference type="Rhea" id="RHEA-COMP:17342"/>
        <dbReference type="ChEBI" id="CHEBI:33019"/>
        <dbReference type="ChEBI" id="CHEBI:61557"/>
        <dbReference type="ChEBI" id="CHEBI:140395"/>
        <dbReference type="EC" id="2.7.7.48"/>
    </reaction>
</comment>
<feature type="binding site" evidence="9">
    <location>
        <position position="511"/>
    </location>
    <ligand>
        <name>Mg(2+)</name>
        <dbReference type="ChEBI" id="CHEBI:18420"/>
        <label>2</label>
    </ligand>
</feature>
<feature type="binding site" evidence="9">
    <location>
        <position position="412"/>
    </location>
    <ligand>
        <name>Mg(2+)</name>
        <dbReference type="ChEBI" id="CHEBI:18420"/>
        <label>2</label>
    </ligand>
</feature>
<sequence length="714" mass="80284">MKSQVNNLLHVLHGVRKDIEAAYPELKEGLTKDFVRIALYCQNRGIGFFTLDLPHLESLLLQGLETGRLMLEGPLSSAVSKRIKVPRLFSGLWLRIFDKDSCLKHEVDVTALAMLRQVLVLGKKLEIECPPDRIQATVGAYHDIERRLRRPDLNWSGDELGVSRTEGGDANRSFFGVGGDLQHDLWSSDESPACQEEGKKKAAGGTNEHLNPMNLSIAQAVDLVRAEDYTNLPLFGEGNQYESQAADARLLHKIQQVADLVIGAFAPLNPRRFSALMEQRGQGIGFKHGPGAVAERLKNWEKSEFLNWPLKLQGTFPYEYCGVTAAGLLMGRRPLNHEVASRLICVPKTRKSPRLIAAESTSHQWCQQLILTFLFRQCEKLFKGSFIDFKDQSKSGEMVLLASRDRDLATVDLSDASDRLSCWTVERMFRANSSILIALHAARTRYLRDEISKDTGFLSLRKFASQGTATTFPVMSLTMLFIALGATLKDDENVTWQTLWKYSNQVRVFGDDIILPAHGYDRLLRAMELLQLKVNAAKSYVHGHFRESCGVDGYLGYDVTPLKPKRIDGDSPASCQAVVDNSNNLYKKGYWNASAAMFGLLPERLRRATRVVGKYDAGSSGLISYCGDDERHLGKRWNTRLHRYEVRVWGALPQPQRNRRNGYAALLDFFASKHNRGMPRVVSEYADIRKARIGLQWVPSYTLGMPPKGSQDDH</sequence>
<name>A0A514DAA2_9VIRU</name>
<keyword evidence="9" id="KW-0479">Metal-binding</keyword>
<feature type="binding site" evidence="9">
    <location>
        <position position="512"/>
    </location>
    <ligand>
        <name>Mg(2+)</name>
        <dbReference type="ChEBI" id="CHEBI:18420"/>
        <label>2</label>
    </ligand>
</feature>
<keyword evidence="9" id="KW-0460">Magnesium</keyword>
<gene>
    <name evidence="11" type="ORF">H4Bulk46325_000003</name>
</gene>
<evidence type="ECO:0000256" key="9">
    <source>
        <dbReference type="PIRSR" id="PIRSR605093-1"/>
    </source>
</evidence>
<evidence type="ECO:0000256" key="1">
    <source>
        <dbReference type="ARBA" id="ARBA00012494"/>
    </source>
</evidence>
<dbReference type="GO" id="GO:0000166">
    <property type="term" value="F:nucleotide binding"/>
    <property type="evidence" value="ECO:0007669"/>
    <property type="project" value="UniProtKB-KW"/>
</dbReference>
<dbReference type="GO" id="GO:0039694">
    <property type="term" value="P:viral RNA genome replication"/>
    <property type="evidence" value="ECO:0007669"/>
    <property type="project" value="InterPro"/>
</dbReference>
<dbReference type="InterPro" id="IPR005093">
    <property type="entry name" value="RNArep_beta"/>
</dbReference>